<dbReference type="Proteomes" id="UP000538507">
    <property type="component" value="Unassembled WGS sequence"/>
</dbReference>
<dbReference type="GO" id="GO:0005737">
    <property type="term" value="C:cytoplasm"/>
    <property type="evidence" value="ECO:0007669"/>
    <property type="project" value="TreeGrafter"/>
</dbReference>
<feature type="domain" description="CMP/dCMP-type deaminase" evidence="5">
    <location>
        <begin position="266"/>
        <end position="454"/>
    </location>
</feature>
<name>A0AAE2T0K7_RHILE</name>
<protein>
    <submittedName>
        <fullName evidence="6">Deoxycytidylate deaminase</fullName>
    </submittedName>
</protein>
<dbReference type="GO" id="GO:0008270">
    <property type="term" value="F:zinc ion binding"/>
    <property type="evidence" value="ECO:0007669"/>
    <property type="project" value="InterPro"/>
</dbReference>
<proteinExistence type="inferred from homology"/>
<keyword evidence="3" id="KW-0378">Hydrolase</keyword>
<evidence type="ECO:0000313" key="7">
    <source>
        <dbReference type="Proteomes" id="UP000538507"/>
    </source>
</evidence>
<dbReference type="PANTHER" id="PTHR11086:SF18">
    <property type="entry name" value="DEOXYCYTIDYLATE DEAMINASE"/>
    <property type="match status" value="1"/>
</dbReference>
<comment type="caution">
    <text evidence="6">The sequence shown here is derived from an EMBL/GenBank/DDBJ whole genome shotgun (WGS) entry which is preliminary data.</text>
</comment>
<evidence type="ECO:0000256" key="4">
    <source>
        <dbReference type="ARBA" id="ARBA00022833"/>
    </source>
</evidence>
<evidence type="ECO:0000256" key="1">
    <source>
        <dbReference type="ARBA" id="ARBA00006576"/>
    </source>
</evidence>
<accession>A0AAE2T0K7</accession>
<dbReference type="Pfam" id="PF00383">
    <property type="entry name" value="dCMP_cyt_deam_1"/>
    <property type="match status" value="1"/>
</dbReference>
<dbReference type="InterPro" id="IPR027417">
    <property type="entry name" value="P-loop_NTPase"/>
</dbReference>
<comment type="similarity">
    <text evidence="1">Belongs to the cytidine and deoxycytidylate deaminase family.</text>
</comment>
<dbReference type="RefSeq" id="WP_085739277.1">
    <property type="nucleotide sequence ID" value="NZ_JACHAZ010000006.1"/>
</dbReference>
<dbReference type="AlphaFoldDB" id="A0AAE2T0K7"/>
<evidence type="ECO:0000259" key="5">
    <source>
        <dbReference type="PROSITE" id="PS51747"/>
    </source>
</evidence>
<dbReference type="InterPro" id="IPR016192">
    <property type="entry name" value="APOBEC/CMP_deaminase_Zn-bd"/>
</dbReference>
<dbReference type="NCBIfam" id="NF041025">
    <property type="entry name" value="antiphage_deaminase"/>
    <property type="match status" value="1"/>
</dbReference>
<dbReference type="EMBL" id="JACIGO010000011">
    <property type="protein sequence ID" value="MBB4293713.1"/>
    <property type="molecule type" value="Genomic_DNA"/>
</dbReference>
<evidence type="ECO:0000256" key="2">
    <source>
        <dbReference type="ARBA" id="ARBA00022723"/>
    </source>
</evidence>
<dbReference type="PROSITE" id="PS00903">
    <property type="entry name" value="CYT_DCMP_DEAMINASES_1"/>
    <property type="match status" value="1"/>
</dbReference>
<evidence type="ECO:0000256" key="3">
    <source>
        <dbReference type="ARBA" id="ARBA00022801"/>
    </source>
</evidence>
<keyword evidence="4" id="KW-0862">Zinc</keyword>
<dbReference type="InterPro" id="IPR002125">
    <property type="entry name" value="CMP_dCMP_dom"/>
</dbReference>
<dbReference type="InterPro" id="IPR015517">
    <property type="entry name" value="dCMP_deaminase-rel"/>
</dbReference>
<organism evidence="6 7">
    <name type="scientific">Rhizobium leguminosarum</name>
    <dbReference type="NCBI Taxonomy" id="384"/>
    <lineage>
        <taxon>Bacteria</taxon>
        <taxon>Pseudomonadati</taxon>
        <taxon>Pseudomonadota</taxon>
        <taxon>Alphaproteobacteria</taxon>
        <taxon>Hyphomicrobiales</taxon>
        <taxon>Rhizobiaceae</taxon>
        <taxon>Rhizobium/Agrobacterium group</taxon>
        <taxon>Rhizobium</taxon>
    </lineage>
</organism>
<dbReference type="SUPFAM" id="SSF53927">
    <property type="entry name" value="Cytidine deaminase-like"/>
    <property type="match status" value="1"/>
</dbReference>
<keyword evidence="2" id="KW-0479">Metal-binding</keyword>
<dbReference type="Gene3D" id="3.40.50.300">
    <property type="entry name" value="P-loop containing nucleotide triphosphate hydrolases"/>
    <property type="match status" value="1"/>
</dbReference>
<dbReference type="Gene3D" id="3.40.140.10">
    <property type="entry name" value="Cytidine Deaminase, domain 2"/>
    <property type="match status" value="1"/>
</dbReference>
<dbReference type="PROSITE" id="PS51747">
    <property type="entry name" value="CYT_DCMP_DEAMINASES_2"/>
    <property type="match status" value="1"/>
</dbReference>
<gene>
    <name evidence="6" type="ORF">GGE16_005807</name>
</gene>
<dbReference type="GO" id="GO:0004132">
    <property type="term" value="F:dCMP deaminase activity"/>
    <property type="evidence" value="ECO:0007669"/>
    <property type="project" value="TreeGrafter"/>
</dbReference>
<sequence>MSNVEALLFGDRDKTDRLAIDIVGRSRSRELFFAVVGPVGAGGSRVVNSLKRSGEEAGYQCEVIKASELIKGWAADNLPSETIPSSKTLSVVEQMQDLGDEMRRRDTAAVARDVMREIAKKRADSQKLKYVRGEAVIPDDVKRIYLIDSIRHPAEVNVLRRTYGNSFALVAVVCEENERKKRILGKYFTIPEGGKSENVKRVEEFVKRDADDVSKKHGQHVTEAFHEADFFIDNTSHDVNDDHHLLDEKCGRLIDIISHSKVVRPTIEETAMHHAHSARVRSACMSRQVGAAVLDDGGTVVATGANEVPAAGGGVYGEAGGAANRLHDDRCVFRSSSPYCSSNREQNRIIDELISAIPELAAVTDRAKLAANLRQTSVGGLIEFSRAVHAEMDALLSAGREGVSTVGTRLFVTTFPCHYCARHIVSAGVYEVQYIEPYPKSLATTLHSDAIEVDEAKWIPPRRQSMAEERDKSRKEEVIPGKVLFKPFVGVAPRLYLRAFEKTWRLKDKQTGEFKMEPPEWGDEWSSLTVGYPELEAALTK</sequence>
<reference evidence="6 7" key="1">
    <citation type="submission" date="2020-08" db="EMBL/GenBank/DDBJ databases">
        <title>Genomic Encyclopedia of Type Strains, Phase IV (KMG-V): Genome sequencing to study the core and pangenomes of soil and plant-associated prokaryotes.</title>
        <authorList>
            <person name="Whitman W."/>
        </authorList>
    </citation>
    <scope>NUCLEOTIDE SEQUENCE [LARGE SCALE GENOMIC DNA]</scope>
    <source>
        <strain evidence="6 7">SEMIA 415</strain>
    </source>
</reference>
<evidence type="ECO:0000313" key="6">
    <source>
        <dbReference type="EMBL" id="MBB4293713.1"/>
    </source>
</evidence>
<dbReference type="PANTHER" id="PTHR11086">
    <property type="entry name" value="DEOXYCYTIDYLATE DEAMINASE-RELATED"/>
    <property type="match status" value="1"/>
</dbReference>
<dbReference type="InterPro" id="IPR016193">
    <property type="entry name" value="Cytidine_deaminase-like"/>
</dbReference>